<dbReference type="Gene3D" id="2.60.40.10">
    <property type="entry name" value="Immunoglobulins"/>
    <property type="match status" value="1"/>
</dbReference>
<evidence type="ECO:0000313" key="6">
    <source>
        <dbReference type="Proteomes" id="UP001417504"/>
    </source>
</evidence>
<feature type="signal peptide" evidence="2">
    <location>
        <begin position="1"/>
        <end position="22"/>
    </location>
</feature>
<proteinExistence type="predicted"/>
<dbReference type="Proteomes" id="UP001417504">
    <property type="component" value="Unassembled WGS sequence"/>
</dbReference>
<evidence type="ECO:0000256" key="2">
    <source>
        <dbReference type="SAM" id="SignalP"/>
    </source>
</evidence>
<feature type="domain" description="Galactose oxidase-like Early set" evidence="4">
    <location>
        <begin position="450"/>
        <end position="554"/>
    </location>
</feature>
<protein>
    <recommendedName>
        <fullName evidence="7">Galactose oxidase</fullName>
    </recommendedName>
</protein>
<dbReference type="EMBL" id="JBBNAE010000002">
    <property type="protein sequence ID" value="KAK9145762.1"/>
    <property type="molecule type" value="Genomic_DNA"/>
</dbReference>
<dbReference type="InterPro" id="IPR015202">
    <property type="entry name" value="GO-like_E_set"/>
</dbReference>
<dbReference type="SUPFAM" id="SSF50965">
    <property type="entry name" value="Galactose oxidase, central domain"/>
    <property type="match status" value="1"/>
</dbReference>
<reference evidence="5 6" key="1">
    <citation type="submission" date="2024-01" db="EMBL/GenBank/DDBJ databases">
        <title>Genome assemblies of Stephania.</title>
        <authorList>
            <person name="Yang L."/>
        </authorList>
    </citation>
    <scope>NUCLEOTIDE SEQUENCE [LARGE SCALE GENOMIC DNA]</scope>
    <source>
        <strain evidence="5">QJT</strain>
        <tissue evidence="5">Leaf</tissue>
    </source>
</reference>
<dbReference type="InterPro" id="IPR037293">
    <property type="entry name" value="Gal_Oxidase_central_sf"/>
</dbReference>
<feature type="chain" id="PRO_5042988749" description="Galactose oxidase" evidence="2">
    <location>
        <begin position="23"/>
        <end position="555"/>
    </location>
</feature>
<evidence type="ECO:0000259" key="4">
    <source>
        <dbReference type="Pfam" id="PF09118"/>
    </source>
</evidence>
<dbReference type="InterPro" id="IPR009880">
    <property type="entry name" value="Glyoxal_oxidase_N"/>
</dbReference>
<dbReference type="SUPFAM" id="SSF81296">
    <property type="entry name" value="E set domains"/>
    <property type="match status" value="1"/>
</dbReference>
<organism evidence="5 6">
    <name type="scientific">Stephania japonica</name>
    <dbReference type="NCBI Taxonomy" id="461633"/>
    <lineage>
        <taxon>Eukaryota</taxon>
        <taxon>Viridiplantae</taxon>
        <taxon>Streptophyta</taxon>
        <taxon>Embryophyta</taxon>
        <taxon>Tracheophyta</taxon>
        <taxon>Spermatophyta</taxon>
        <taxon>Magnoliopsida</taxon>
        <taxon>Ranunculales</taxon>
        <taxon>Menispermaceae</taxon>
        <taxon>Menispermoideae</taxon>
        <taxon>Cissampelideae</taxon>
        <taxon>Stephania</taxon>
    </lineage>
</organism>
<evidence type="ECO:0000259" key="3">
    <source>
        <dbReference type="Pfam" id="PF07250"/>
    </source>
</evidence>
<dbReference type="Gene3D" id="2.130.10.80">
    <property type="entry name" value="Galactose oxidase/kelch, beta-propeller"/>
    <property type="match status" value="1"/>
</dbReference>
<comment type="caution">
    <text evidence="5">The sequence shown here is derived from an EMBL/GenBank/DDBJ whole genome shotgun (WGS) entry which is preliminary data.</text>
</comment>
<evidence type="ECO:0000313" key="5">
    <source>
        <dbReference type="EMBL" id="KAK9145762.1"/>
    </source>
</evidence>
<dbReference type="Pfam" id="PF09118">
    <property type="entry name" value="GO-like_E_set"/>
    <property type="match status" value="1"/>
</dbReference>
<dbReference type="InterPro" id="IPR013783">
    <property type="entry name" value="Ig-like_fold"/>
</dbReference>
<evidence type="ECO:0008006" key="7">
    <source>
        <dbReference type="Google" id="ProtNLM"/>
    </source>
</evidence>
<gene>
    <name evidence="5" type="ORF">Sjap_005665</name>
</gene>
<keyword evidence="1 2" id="KW-0732">Signal</keyword>
<feature type="domain" description="Glyoxal oxidase N-terminal" evidence="3">
    <location>
        <begin position="46"/>
        <end position="443"/>
    </location>
</feature>
<keyword evidence="6" id="KW-1185">Reference proteome</keyword>
<evidence type="ECO:0000256" key="1">
    <source>
        <dbReference type="ARBA" id="ARBA00022729"/>
    </source>
</evidence>
<dbReference type="AlphaFoldDB" id="A0AAP0PJ13"/>
<dbReference type="PANTHER" id="PTHR32208:SF58">
    <property type="entry name" value="GALACTOSE OXIDASE-LIKE EARLY SET DOMAIN-CONTAINING PROTEIN"/>
    <property type="match status" value="1"/>
</dbReference>
<dbReference type="InterPro" id="IPR011043">
    <property type="entry name" value="Gal_Oxase/kelch_b-propeller"/>
</dbReference>
<dbReference type="CDD" id="cd02851">
    <property type="entry name" value="E_set_GO_C"/>
    <property type="match status" value="1"/>
</dbReference>
<accession>A0AAP0PJ13</accession>
<dbReference type="PANTHER" id="PTHR32208">
    <property type="entry name" value="SECRETED PROTEIN-RELATED"/>
    <property type="match status" value="1"/>
</dbReference>
<dbReference type="InterPro" id="IPR014756">
    <property type="entry name" value="Ig_E-set"/>
</dbReference>
<dbReference type="Pfam" id="PF07250">
    <property type="entry name" value="Glyoxal_oxid_N"/>
    <property type="match status" value="1"/>
</dbReference>
<sequence length="555" mass="61279">MMRRLVFIVLLIFFSFCNNNLCESDTSPDDKGGWKLLKRSIGISAMHIALLPNDRFIVFDRSIAGSSNISLPGANDHECNVNGDCYAHSIEFSPSTRSVRALTVKTDTFCSSGAISPDGVLVQTGGFNNGDRVVRYFKPCNDSNCDWEEHVNALSTRRWYASNHILPNGKIIIVGGRREFTYEFIPKTSPSDTTLHYLPFLNETRDSLQLENNLYPFLHLAPNGNLFVFANNRSILLDYKANRVVRNYPVMPGGVSRNYPSSGSSVLLPLKLTSGTTTPSPTTNTIEAEVLICGGTPSDSNTKANNGIFVLASNTCGRLVITEENSKWEMEEMPFNRTMGDMVLLPNGDVMIINGASRGTAGWNVARDPVLQPVLYQPNVSKNTSIPRFKVLKPSAIPRLYHSVAYLLSDARILVGGSNPYIHYTFDGLYPTELSLEAFSPPYLSKKSLRPQINFVSPGTRISYKQKFSVGFQLKVEAEGVKVTMVAPPFTTHSVSMSQRLLVLDVGELRRLASGSDYAMDVNAPATEFVAPQGYYRLFVVNGGVPSRAVWVHIS</sequence>
<name>A0AAP0PJ13_9MAGN</name>